<dbReference type="Pfam" id="PF06037">
    <property type="entry name" value="DUF922"/>
    <property type="match status" value="1"/>
</dbReference>
<dbReference type="GO" id="GO:0006508">
    <property type="term" value="P:proteolysis"/>
    <property type="evidence" value="ECO:0007669"/>
    <property type="project" value="UniProtKB-KW"/>
</dbReference>
<keyword evidence="3" id="KW-1185">Reference proteome</keyword>
<keyword evidence="1" id="KW-0732">Signal</keyword>
<dbReference type="OrthoDB" id="7862004at2"/>
<feature type="signal peptide" evidence="1">
    <location>
        <begin position="1"/>
        <end position="24"/>
    </location>
</feature>
<dbReference type="Proteomes" id="UP000565745">
    <property type="component" value="Unassembled WGS sequence"/>
</dbReference>
<evidence type="ECO:0000256" key="1">
    <source>
        <dbReference type="SAM" id="SignalP"/>
    </source>
</evidence>
<sequence length="161" mass="17956">MRAPRRTSWILIAALGMAISPALAAGPKITEVNQVYLVSALTPKALIREFRKKGPKGFTALTNWEVRWDAACNVELTLTYTLPKHTNPQAMTADVRASFDRMMANLLVHERKHGQHGINAAQEVKLAGCKNAAPIIRKYIRADRELDRRTKNGRTDGVILK</sequence>
<keyword evidence="2" id="KW-0645">Protease</keyword>
<proteinExistence type="predicted"/>
<evidence type="ECO:0000313" key="3">
    <source>
        <dbReference type="Proteomes" id="UP000565745"/>
    </source>
</evidence>
<dbReference type="EMBL" id="JACIFU010000001">
    <property type="protein sequence ID" value="MBB4172614.1"/>
    <property type="molecule type" value="Genomic_DNA"/>
</dbReference>
<protein>
    <submittedName>
        <fullName evidence="2">Putative secreted Zn-dependent protease</fullName>
    </submittedName>
</protein>
<name>A0A7W6Q308_9RHOB</name>
<dbReference type="AlphaFoldDB" id="A0A7W6Q308"/>
<reference evidence="2 3" key="1">
    <citation type="submission" date="2020-08" db="EMBL/GenBank/DDBJ databases">
        <title>Genomic Encyclopedia of Type Strains, Phase IV (KMG-IV): sequencing the most valuable type-strain genomes for metagenomic binning, comparative biology and taxonomic classification.</title>
        <authorList>
            <person name="Goeker M."/>
        </authorList>
    </citation>
    <scope>NUCLEOTIDE SEQUENCE [LARGE SCALE GENOMIC DNA]</scope>
    <source>
        <strain evidence="2 3">DSM 101015</strain>
    </source>
</reference>
<gene>
    <name evidence="2" type="ORF">GGR93_000375</name>
</gene>
<keyword evidence="2" id="KW-0378">Hydrolase</keyword>
<evidence type="ECO:0000313" key="2">
    <source>
        <dbReference type="EMBL" id="MBB4172614.1"/>
    </source>
</evidence>
<organism evidence="2 3">
    <name type="scientific">Sulfitobacter noctilucicola</name>
    <dbReference type="NCBI Taxonomy" id="1342301"/>
    <lineage>
        <taxon>Bacteria</taxon>
        <taxon>Pseudomonadati</taxon>
        <taxon>Pseudomonadota</taxon>
        <taxon>Alphaproteobacteria</taxon>
        <taxon>Rhodobacterales</taxon>
        <taxon>Roseobacteraceae</taxon>
        <taxon>Sulfitobacter</taxon>
    </lineage>
</organism>
<accession>A0A7W6Q308</accession>
<comment type="caution">
    <text evidence="2">The sequence shown here is derived from an EMBL/GenBank/DDBJ whole genome shotgun (WGS) entry which is preliminary data.</text>
</comment>
<feature type="chain" id="PRO_5030980365" evidence="1">
    <location>
        <begin position="25"/>
        <end position="161"/>
    </location>
</feature>
<dbReference type="GO" id="GO:0008233">
    <property type="term" value="F:peptidase activity"/>
    <property type="evidence" value="ECO:0007669"/>
    <property type="project" value="UniProtKB-KW"/>
</dbReference>
<dbReference type="InterPro" id="IPR010321">
    <property type="entry name" value="DUF922"/>
</dbReference>